<reference evidence="2" key="1">
    <citation type="submission" date="2018-01" db="EMBL/GenBank/DDBJ databases">
        <title>An insight into the sialome of Amazonian anophelines.</title>
        <authorList>
            <person name="Ribeiro J.M."/>
            <person name="Scarpassa V."/>
            <person name="Calvo E."/>
        </authorList>
    </citation>
    <scope>NUCLEOTIDE SEQUENCE</scope>
</reference>
<keyword evidence="1" id="KW-0732">Signal</keyword>
<evidence type="ECO:0000256" key="1">
    <source>
        <dbReference type="SAM" id="SignalP"/>
    </source>
</evidence>
<sequence>MWVSCSSSLTQCMLWRAAHAGTYASNAGFRVTPGPGQTAPCRPPRAGLSWHIWHRICGWPGNKKGNGRDRPGPSFL</sequence>
<feature type="signal peptide" evidence="1">
    <location>
        <begin position="1"/>
        <end position="20"/>
    </location>
</feature>
<accession>A0A2M4DJR2</accession>
<dbReference type="EMBL" id="GGFL01013597">
    <property type="protein sequence ID" value="MBW77775.1"/>
    <property type="molecule type" value="Transcribed_RNA"/>
</dbReference>
<dbReference type="AlphaFoldDB" id="A0A2M4DJR2"/>
<protein>
    <submittedName>
        <fullName evidence="2">Putative secreted protein</fullName>
    </submittedName>
</protein>
<feature type="chain" id="PRO_5014610841" evidence="1">
    <location>
        <begin position="21"/>
        <end position="76"/>
    </location>
</feature>
<organism evidence="2">
    <name type="scientific">Anopheles darlingi</name>
    <name type="common">Mosquito</name>
    <dbReference type="NCBI Taxonomy" id="43151"/>
    <lineage>
        <taxon>Eukaryota</taxon>
        <taxon>Metazoa</taxon>
        <taxon>Ecdysozoa</taxon>
        <taxon>Arthropoda</taxon>
        <taxon>Hexapoda</taxon>
        <taxon>Insecta</taxon>
        <taxon>Pterygota</taxon>
        <taxon>Neoptera</taxon>
        <taxon>Endopterygota</taxon>
        <taxon>Diptera</taxon>
        <taxon>Nematocera</taxon>
        <taxon>Culicoidea</taxon>
        <taxon>Culicidae</taxon>
        <taxon>Anophelinae</taxon>
        <taxon>Anopheles</taxon>
    </lineage>
</organism>
<name>A0A2M4DJR2_ANODA</name>
<proteinExistence type="predicted"/>
<evidence type="ECO:0000313" key="2">
    <source>
        <dbReference type="EMBL" id="MBW77775.1"/>
    </source>
</evidence>